<gene>
    <name evidence="2" type="ORF">AY601_0979</name>
</gene>
<accession>A0A127V9A6</accession>
<dbReference type="InterPro" id="IPR000182">
    <property type="entry name" value="GNAT_dom"/>
</dbReference>
<dbReference type="GO" id="GO:0016747">
    <property type="term" value="F:acyltransferase activity, transferring groups other than amino-acyl groups"/>
    <property type="evidence" value="ECO:0007669"/>
    <property type="project" value="InterPro"/>
</dbReference>
<dbReference type="Proteomes" id="UP000071561">
    <property type="component" value="Chromosome"/>
</dbReference>
<organism evidence="2 3">
    <name type="scientific">Pedobacter cryoconitis</name>
    <dbReference type="NCBI Taxonomy" id="188932"/>
    <lineage>
        <taxon>Bacteria</taxon>
        <taxon>Pseudomonadati</taxon>
        <taxon>Bacteroidota</taxon>
        <taxon>Sphingobacteriia</taxon>
        <taxon>Sphingobacteriales</taxon>
        <taxon>Sphingobacteriaceae</taxon>
        <taxon>Pedobacter</taxon>
    </lineage>
</organism>
<name>A0A127V9A6_9SPHI</name>
<evidence type="ECO:0000313" key="3">
    <source>
        <dbReference type="Proteomes" id="UP000071561"/>
    </source>
</evidence>
<dbReference type="KEGG" id="pcm:AY601_0979"/>
<dbReference type="RefSeq" id="WP_068397247.1">
    <property type="nucleotide sequence ID" value="NZ_CP014504.1"/>
</dbReference>
<feature type="domain" description="N-acetyltransferase" evidence="1">
    <location>
        <begin position="18"/>
        <end position="170"/>
    </location>
</feature>
<dbReference type="PROSITE" id="PS51186">
    <property type="entry name" value="GNAT"/>
    <property type="match status" value="1"/>
</dbReference>
<dbReference type="InterPro" id="IPR016181">
    <property type="entry name" value="Acyl_CoA_acyltransferase"/>
</dbReference>
<proteinExistence type="predicted"/>
<evidence type="ECO:0000259" key="1">
    <source>
        <dbReference type="PROSITE" id="PS51186"/>
    </source>
</evidence>
<dbReference type="EMBL" id="CP014504">
    <property type="protein sequence ID" value="AMP97916.1"/>
    <property type="molecule type" value="Genomic_DNA"/>
</dbReference>
<dbReference type="AlphaFoldDB" id="A0A127V9A6"/>
<evidence type="ECO:0000313" key="2">
    <source>
        <dbReference type="EMBL" id="AMP97916.1"/>
    </source>
</evidence>
<dbReference type="Gene3D" id="3.40.630.30">
    <property type="match status" value="1"/>
</dbReference>
<dbReference type="SUPFAM" id="SSF55729">
    <property type="entry name" value="Acyl-CoA N-acyltransferases (Nat)"/>
    <property type="match status" value="1"/>
</dbReference>
<keyword evidence="3" id="KW-1185">Reference proteome</keyword>
<reference evidence="2 3" key="1">
    <citation type="submission" date="2016-03" db="EMBL/GenBank/DDBJ databases">
        <title>Complete genome sequence of Pedobacter cryoconitis PAMC 27485.</title>
        <authorList>
            <person name="Lee J."/>
            <person name="Kim O.-S."/>
        </authorList>
    </citation>
    <scope>NUCLEOTIDE SEQUENCE [LARGE SCALE GENOMIC DNA]</scope>
    <source>
        <strain evidence="2 3">PAMC 27485</strain>
    </source>
</reference>
<sequence>MDQKVITKFKVATEDAISELLYLTRTIALEKYAHLVNEEVIEAYISLHYNDKQIIDEMNSFGNQWLVVYVDEKAAGYAFITTQGKRPVVLEGKKAVSIADFCVLKEYLPGQAKQSLLNKCLTIGKGYESIWLTEQIDSPLISFFEAHGLQPITERNEHIHPDIPMCYLIKEN</sequence>
<dbReference type="OrthoDB" id="660843at2"/>
<protein>
    <recommendedName>
        <fullName evidence="1">N-acetyltransferase domain-containing protein</fullName>
    </recommendedName>
</protein>
<dbReference type="PATRIC" id="fig|188932.3.peg.1008"/>